<name>A0A937X9N0_UNCEI</name>
<evidence type="ECO:0000313" key="2">
    <source>
        <dbReference type="EMBL" id="MBM3318231.1"/>
    </source>
</evidence>
<evidence type="ECO:0000256" key="1">
    <source>
        <dbReference type="PROSITE-ProRule" id="PRU00339"/>
    </source>
</evidence>
<dbReference type="Pfam" id="PF13432">
    <property type="entry name" value="TPR_16"/>
    <property type="match status" value="1"/>
</dbReference>
<sequence length="333" mass="37098">MPETAGAECALQLRIYFSNDGLGTAAVLMQEQNRPDEGLRYLSTLPESARSSVEAAYLRAVGLDRKAILLVSQKKVIQALEAWRLAHAEAREGNKKTVRSAACAALFKALERSISEQLIRETQKEAGRLRKAERLDQAIGLLEKALELPLAPEASASLFEYLCIYLCDRGDSKTRTEDFSGARADFNRVLKLRPGHARAKSGLATLLNNLGCREQNHDKAIAMFEEAIRLTPGNRTFEKNLAVELNEKAYAMFQGFTQPVTTSEVGRCIGLLERAVMLPCFDLKPEALGVIRAAAEADMEESLYRSINDEELLPVLRNLVALYQIRRRIQRGF</sequence>
<keyword evidence="1" id="KW-0802">TPR repeat</keyword>
<dbReference type="InterPro" id="IPR019734">
    <property type="entry name" value="TPR_rpt"/>
</dbReference>
<accession>A0A937X9N0</accession>
<dbReference type="Proteomes" id="UP000748308">
    <property type="component" value="Unassembled WGS sequence"/>
</dbReference>
<feature type="repeat" description="TPR" evidence="1">
    <location>
        <begin position="201"/>
        <end position="234"/>
    </location>
</feature>
<organism evidence="2 3">
    <name type="scientific">Eiseniibacteriota bacterium</name>
    <dbReference type="NCBI Taxonomy" id="2212470"/>
    <lineage>
        <taxon>Bacteria</taxon>
        <taxon>Candidatus Eiseniibacteriota</taxon>
    </lineage>
</organism>
<dbReference type="SUPFAM" id="SSF48452">
    <property type="entry name" value="TPR-like"/>
    <property type="match status" value="1"/>
</dbReference>
<dbReference type="InterPro" id="IPR011990">
    <property type="entry name" value="TPR-like_helical_dom_sf"/>
</dbReference>
<dbReference type="SMART" id="SM00028">
    <property type="entry name" value="TPR"/>
    <property type="match status" value="3"/>
</dbReference>
<dbReference type="EMBL" id="VGIY01000297">
    <property type="protein sequence ID" value="MBM3318231.1"/>
    <property type="molecule type" value="Genomic_DNA"/>
</dbReference>
<gene>
    <name evidence="2" type="ORF">FJY75_10325</name>
</gene>
<evidence type="ECO:0008006" key="4">
    <source>
        <dbReference type="Google" id="ProtNLM"/>
    </source>
</evidence>
<protein>
    <recommendedName>
        <fullName evidence="4">Tetratricopeptide repeat protein</fullName>
    </recommendedName>
</protein>
<reference evidence="2" key="1">
    <citation type="submission" date="2019-03" db="EMBL/GenBank/DDBJ databases">
        <title>Lake Tanganyika Metagenome-Assembled Genomes (MAGs).</title>
        <authorList>
            <person name="Tran P."/>
        </authorList>
    </citation>
    <scope>NUCLEOTIDE SEQUENCE</scope>
    <source>
        <strain evidence="2">M_DeepCast_400m_m2_100</strain>
    </source>
</reference>
<dbReference type="AlphaFoldDB" id="A0A937X9N0"/>
<dbReference type="PROSITE" id="PS50005">
    <property type="entry name" value="TPR"/>
    <property type="match status" value="1"/>
</dbReference>
<proteinExistence type="predicted"/>
<comment type="caution">
    <text evidence="2">The sequence shown here is derived from an EMBL/GenBank/DDBJ whole genome shotgun (WGS) entry which is preliminary data.</text>
</comment>
<dbReference type="Gene3D" id="1.25.40.10">
    <property type="entry name" value="Tetratricopeptide repeat domain"/>
    <property type="match status" value="2"/>
</dbReference>
<evidence type="ECO:0000313" key="3">
    <source>
        <dbReference type="Proteomes" id="UP000748308"/>
    </source>
</evidence>